<keyword evidence="3 7" id="KW-0813">Transport</keyword>
<comment type="caution">
    <text evidence="11">The sequence shown here is derived from an EMBL/GenBank/DDBJ whole genome shotgun (WGS) entry which is preliminary data.</text>
</comment>
<feature type="compositionally biased region" description="Low complexity" evidence="9">
    <location>
        <begin position="173"/>
        <end position="184"/>
    </location>
</feature>
<dbReference type="GO" id="GO:0043162">
    <property type="term" value="P:ubiquitin-dependent protein catabolic process via the multivesicular body sorting pathway"/>
    <property type="evidence" value="ECO:0007669"/>
    <property type="project" value="TreeGrafter"/>
</dbReference>
<evidence type="ECO:0000256" key="5">
    <source>
        <dbReference type="ARBA" id="ARBA00022927"/>
    </source>
</evidence>
<evidence type="ECO:0000256" key="4">
    <source>
        <dbReference type="ARBA" id="ARBA00022753"/>
    </source>
</evidence>
<evidence type="ECO:0000256" key="8">
    <source>
        <dbReference type="SAM" id="Coils"/>
    </source>
</evidence>
<name>A0A0L0BYU9_LUCCU</name>
<dbReference type="InterPro" id="IPR009851">
    <property type="entry name" value="Mod_r"/>
</dbReference>
<accession>A0A0L0BYU9</accession>
<dbReference type="PROSITE" id="PS51314">
    <property type="entry name" value="VPS37_C"/>
    <property type="match status" value="1"/>
</dbReference>
<comment type="similarity">
    <text evidence="2">Belongs to the VPS37 family.</text>
</comment>
<proteinExistence type="inferred from homology"/>
<organism evidence="11 12">
    <name type="scientific">Lucilia cuprina</name>
    <name type="common">Green bottle fly</name>
    <name type="synonym">Australian sheep blowfly</name>
    <dbReference type="NCBI Taxonomy" id="7375"/>
    <lineage>
        <taxon>Eukaryota</taxon>
        <taxon>Metazoa</taxon>
        <taxon>Ecdysozoa</taxon>
        <taxon>Arthropoda</taxon>
        <taxon>Hexapoda</taxon>
        <taxon>Insecta</taxon>
        <taxon>Pterygota</taxon>
        <taxon>Neoptera</taxon>
        <taxon>Endopterygota</taxon>
        <taxon>Diptera</taxon>
        <taxon>Brachycera</taxon>
        <taxon>Muscomorpha</taxon>
        <taxon>Oestroidea</taxon>
        <taxon>Calliphoridae</taxon>
        <taxon>Luciliinae</taxon>
        <taxon>Lucilia</taxon>
    </lineage>
</organism>
<keyword evidence="8" id="KW-0175">Coiled coil</keyword>
<dbReference type="OrthoDB" id="10260857at2759"/>
<feature type="domain" description="VPS37 C-terminal" evidence="10">
    <location>
        <begin position="282"/>
        <end position="370"/>
    </location>
</feature>
<sequence length="370" mass="42119">MLMRTQQFNNLDYRRRQIDTLKVFNDNVVEVCDLEEYCIHFESGGRNFILSVLLGVNFPNEKPKLMLSPLVQHIWVNASTGEVESAPGLLNYSPHSDLGRVVQAVIREFERFPPPVIKANSPINIPPPNNSSTLGSQQTMLPQTHHHSHHTHHHHHQHHPYPLQLAKSLDSGTSSAASNSTNSSKETSPHDPSKITSPRLNESSFPNLSTLSLDELKQLDNDPEFFDDFIEEMSVVQQLNEDLDSMINQVETISKENETKETHLVELKRKLSDDVTTLKHLGEKCDQLNKKYLKKSEEYNPQHIRELLQIAASNADTECERHVEQFLNGKIDVQTFLQSYTHCKKLSSERKAKEERLGQQLTALERAGGI</sequence>
<dbReference type="GO" id="GO:0031902">
    <property type="term" value="C:late endosome membrane"/>
    <property type="evidence" value="ECO:0007669"/>
    <property type="project" value="UniProtKB-SubCell"/>
</dbReference>
<feature type="compositionally biased region" description="Basic residues" evidence="9">
    <location>
        <begin position="144"/>
        <end position="159"/>
    </location>
</feature>
<evidence type="ECO:0000256" key="1">
    <source>
        <dbReference type="ARBA" id="ARBA00004633"/>
    </source>
</evidence>
<dbReference type="STRING" id="7375.A0A0L0BYU9"/>
<evidence type="ECO:0000259" key="10">
    <source>
        <dbReference type="PROSITE" id="PS51314"/>
    </source>
</evidence>
<evidence type="ECO:0000313" key="12">
    <source>
        <dbReference type="Proteomes" id="UP000037069"/>
    </source>
</evidence>
<dbReference type="Proteomes" id="UP000037069">
    <property type="component" value="Unassembled WGS sequence"/>
</dbReference>
<dbReference type="Pfam" id="PF07200">
    <property type="entry name" value="Mod_r"/>
    <property type="match status" value="1"/>
</dbReference>
<dbReference type="PANTHER" id="PTHR13678">
    <property type="entry name" value="VACUOLAR PROTEIN SORTING-ASSOCIATED PROTEIN 37"/>
    <property type="match status" value="1"/>
</dbReference>
<feature type="region of interest" description="Disordered" evidence="9">
    <location>
        <begin position="117"/>
        <end position="206"/>
    </location>
</feature>
<dbReference type="GO" id="GO:0000813">
    <property type="term" value="C:ESCRT I complex"/>
    <property type="evidence" value="ECO:0007669"/>
    <property type="project" value="TreeGrafter"/>
</dbReference>
<evidence type="ECO:0000313" key="11">
    <source>
        <dbReference type="EMBL" id="KNC25166.1"/>
    </source>
</evidence>
<dbReference type="EMBL" id="JRES01001143">
    <property type="protein sequence ID" value="KNC25166.1"/>
    <property type="molecule type" value="Genomic_DNA"/>
</dbReference>
<comment type="subcellular location">
    <subcellularLocation>
        <location evidence="1">Late endosome membrane</location>
        <topology evidence="1">Peripheral membrane protein</topology>
    </subcellularLocation>
</comment>
<dbReference type="AlphaFoldDB" id="A0A0L0BYU9"/>
<evidence type="ECO:0000256" key="6">
    <source>
        <dbReference type="ARBA" id="ARBA00025010"/>
    </source>
</evidence>
<evidence type="ECO:0000256" key="7">
    <source>
        <dbReference type="PROSITE-ProRule" id="PRU00646"/>
    </source>
</evidence>
<evidence type="ECO:0000256" key="3">
    <source>
        <dbReference type="ARBA" id="ARBA00022448"/>
    </source>
</evidence>
<dbReference type="PANTHER" id="PTHR13678:SF25">
    <property type="entry name" value="EG:115C2.5 PROTEIN"/>
    <property type="match status" value="1"/>
</dbReference>
<evidence type="ECO:0000256" key="2">
    <source>
        <dbReference type="ARBA" id="ARBA00007617"/>
    </source>
</evidence>
<keyword evidence="12" id="KW-1185">Reference proteome</keyword>
<dbReference type="OMA" id="HPWCNEH"/>
<feature type="compositionally biased region" description="Polar residues" evidence="9">
    <location>
        <begin position="133"/>
        <end position="142"/>
    </location>
</feature>
<dbReference type="GO" id="GO:0006612">
    <property type="term" value="P:protein targeting to membrane"/>
    <property type="evidence" value="ECO:0007669"/>
    <property type="project" value="TreeGrafter"/>
</dbReference>
<evidence type="ECO:0000256" key="9">
    <source>
        <dbReference type="SAM" id="MobiDB-lite"/>
    </source>
</evidence>
<comment type="function">
    <text evidence="6">Component of the ESCRT-I complex, a regulator of vesicular trafficking process. Required for the sorting of endocytic ubiquitinated cargos into multivesicular bodies. May be involved in cell growth and differentiation.</text>
</comment>
<protein>
    <recommendedName>
        <fullName evidence="10">VPS37 C-terminal domain-containing protein</fullName>
    </recommendedName>
</protein>
<feature type="compositionally biased region" description="Polar residues" evidence="9">
    <location>
        <begin position="194"/>
        <end position="206"/>
    </location>
</feature>
<feature type="coiled-coil region" evidence="8">
    <location>
        <begin position="236"/>
        <end position="298"/>
    </location>
</feature>
<reference evidence="11 12" key="1">
    <citation type="journal article" date="2015" name="Nat. Commun.">
        <title>Lucilia cuprina genome unlocks parasitic fly biology to underpin future interventions.</title>
        <authorList>
            <person name="Anstead C.A."/>
            <person name="Korhonen P.K."/>
            <person name="Young N.D."/>
            <person name="Hall R.S."/>
            <person name="Jex A.R."/>
            <person name="Murali S.C."/>
            <person name="Hughes D.S."/>
            <person name="Lee S.F."/>
            <person name="Perry T."/>
            <person name="Stroehlein A.J."/>
            <person name="Ansell B.R."/>
            <person name="Breugelmans B."/>
            <person name="Hofmann A."/>
            <person name="Qu J."/>
            <person name="Dugan S."/>
            <person name="Lee S.L."/>
            <person name="Chao H."/>
            <person name="Dinh H."/>
            <person name="Han Y."/>
            <person name="Doddapaneni H.V."/>
            <person name="Worley K.C."/>
            <person name="Muzny D.M."/>
            <person name="Ioannidis P."/>
            <person name="Waterhouse R.M."/>
            <person name="Zdobnov E.M."/>
            <person name="James P.J."/>
            <person name="Bagnall N.H."/>
            <person name="Kotze A.C."/>
            <person name="Gibbs R.A."/>
            <person name="Richards S."/>
            <person name="Batterham P."/>
            <person name="Gasser R.B."/>
        </authorList>
    </citation>
    <scope>NUCLEOTIDE SEQUENCE [LARGE SCALE GENOMIC DNA]</scope>
    <source>
        <strain evidence="11 12">LS</strain>
        <tissue evidence="11">Full body</tissue>
    </source>
</reference>
<keyword evidence="5 7" id="KW-0653">Protein transport</keyword>
<keyword evidence="4" id="KW-0967">Endosome</keyword>
<gene>
    <name evidence="11" type="ORF">FF38_08231</name>
</gene>
<dbReference type="GO" id="GO:0006623">
    <property type="term" value="P:protein targeting to vacuole"/>
    <property type="evidence" value="ECO:0007669"/>
    <property type="project" value="TreeGrafter"/>
</dbReference>